<organism evidence="2 3">
    <name type="scientific">Lysinibacillus xylanilyticus</name>
    <dbReference type="NCBI Taxonomy" id="582475"/>
    <lineage>
        <taxon>Bacteria</taxon>
        <taxon>Bacillati</taxon>
        <taxon>Bacillota</taxon>
        <taxon>Bacilli</taxon>
        <taxon>Bacillales</taxon>
        <taxon>Bacillaceae</taxon>
        <taxon>Lysinibacillus</taxon>
    </lineage>
</organism>
<dbReference type="AlphaFoldDB" id="A0A0K9FCH3"/>
<name>A0A0K9FCH3_9BACI</name>
<gene>
    <name evidence="2" type="ORF">ACZ11_07000</name>
</gene>
<feature type="transmembrane region" description="Helical" evidence="1">
    <location>
        <begin position="32"/>
        <end position="54"/>
    </location>
</feature>
<evidence type="ECO:0000313" key="2">
    <source>
        <dbReference type="EMBL" id="KMY31922.1"/>
    </source>
</evidence>
<comment type="caution">
    <text evidence="2">The sequence shown here is derived from an EMBL/GenBank/DDBJ whole genome shotgun (WGS) entry which is preliminary data.</text>
</comment>
<evidence type="ECO:0000256" key="1">
    <source>
        <dbReference type="SAM" id="Phobius"/>
    </source>
</evidence>
<dbReference type="PATRIC" id="fig|582475.4.peg.883"/>
<protein>
    <submittedName>
        <fullName evidence="2">Uncharacterized protein</fullName>
    </submittedName>
</protein>
<dbReference type="OrthoDB" id="2971456at2"/>
<sequence length="62" mass="6853">MTEKNITLLSSVYCLALGSVGGYRIFTNNIEPMSILVAYIFFITGSIGFVFSVVKLSRIKQT</sequence>
<proteinExistence type="predicted"/>
<keyword evidence="1" id="KW-0472">Membrane</keyword>
<reference evidence="3" key="1">
    <citation type="submission" date="2015-07" db="EMBL/GenBank/DDBJ databases">
        <authorList>
            <consortium name="Consortium for Microbial Forensics and Genomics (microFORGE)"/>
            <person name="Knight B.M."/>
            <person name="Roberts D.P."/>
            <person name="Lin D."/>
            <person name="Hari K."/>
            <person name="Fletcher J."/>
            <person name="Melcher U."/>
            <person name="Blagden T."/>
            <person name="Winegar R.A."/>
        </authorList>
    </citation>
    <scope>NUCLEOTIDE SEQUENCE [LARGE SCALE GENOMIC DNA]</scope>
    <source>
        <strain evidence="3">DSM 23493</strain>
    </source>
</reference>
<evidence type="ECO:0000313" key="3">
    <source>
        <dbReference type="Proteomes" id="UP000037326"/>
    </source>
</evidence>
<dbReference type="Proteomes" id="UP000037326">
    <property type="component" value="Unassembled WGS sequence"/>
</dbReference>
<accession>A0A0K9FCH3</accession>
<dbReference type="EMBL" id="LFXJ01000005">
    <property type="protein sequence ID" value="KMY31922.1"/>
    <property type="molecule type" value="Genomic_DNA"/>
</dbReference>
<keyword evidence="1" id="KW-0812">Transmembrane</keyword>
<keyword evidence="1" id="KW-1133">Transmembrane helix</keyword>